<dbReference type="GO" id="GO:0016787">
    <property type="term" value="F:hydrolase activity"/>
    <property type="evidence" value="ECO:0007669"/>
    <property type="project" value="UniProtKB-KW"/>
</dbReference>
<evidence type="ECO:0008006" key="6">
    <source>
        <dbReference type="Google" id="ProtNLM"/>
    </source>
</evidence>
<dbReference type="GO" id="GO:0004519">
    <property type="term" value="F:endonuclease activity"/>
    <property type="evidence" value="ECO:0007669"/>
    <property type="project" value="InterPro"/>
</dbReference>
<evidence type="ECO:0000256" key="1">
    <source>
        <dbReference type="ARBA" id="ARBA00022801"/>
    </source>
</evidence>
<dbReference type="EMBL" id="QZKU01000111">
    <property type="protein sequence ID" value="RJP17731.1"/>
    <property type="molecule type" value="Genomic_DNA"/>
</dbReference>
<gene>
    <name evidence="4" type="ORF">C4520_15715</name>
</gene>
<organism evidence="4 5">
    <name type="scientific">Abyssobacteria bacterium (strain SURF_5)</name>
    <dbReference type="NCBI Taxonomy" id="2093360"/>
    <lineage>
        <taxon>Bacteria</taxon>
        <taxon>Pseudomonadati</taxon>
        <taxon>Candidatus Hydrogenedentota</taxon>
        <taxon>Candidatus Abyssobacteria</taxon>
    </lineage>
</organism>
<dbReference type="Gene3D" id="3.40.50.300">
    <property type="entry name" value="P-loop containing nucleotide triphosphate hydrolases"/>
    <property type="match status" value="1"/>
</dbReference>
<name>A0A3A4NQF3_ABYX5</name>
<feature type="domain" description="Helicase C-terminal" evidence="3">
    <location>
        <begin position="426"/>
        <end position="575"/>
    </location>
</feature>
<accession>A0A3A4NQF3</accession>
<dbReference type="Gene3D" id="3.40.50.10810">
    <property type="entry name" value="Tandem AAA-ATPase domain"/>
    <property type="match status" value="1"/>
</dbReference>
<dbReference type="CDD" id="cd17919">
    <property type="entry name" value="DEXHc_Snf"/>
    <property type="match status" value="1"/>
</dbReference>
<dbReference type="GO" id="GO:0009307">
    <property type="term" value="P:DNA restriction-modification system"/>
    <property type="evidence" value="ECO:0007669"/>
    <property type="project" value="InterPro"/>
</dbReference>
<dbReference type="InterPro" id="IPR011335">
    <property type="entry name" value="Restrct_endonuc-II-like"/>
</dbReference>
<dbReference type="InterPro" id="IPR007560">
    <property type="entry name" value="Restrct_endonuc_IV_Mrr"/>
</dbReference>
<dbReference type="InterPro" id="IPR011856">
    <property type="entry name" value="tRNA_endonuc-like_dom_sf"/>
</dbReference>
<dbReference type="SMART" id="SM00487">
    <property type="entry name" value="DEXDc"/>
    <property type="match status" value="1"/>
</dbReference>
<dbReference type="SUPFAM" id="SSF52980">
    <property type="entry name" value="Restriction endonuclease-like"/>
    <property type="match status" value="1"/>
</dbReference>
<dbReference type="Pfam" id="PF04471">
    <property type="entry name" value="Mrr_cat"/>
    <property type="match status" value="1"/>
</dbReference>
<dbReference type="GO" id="GO:0005524">
    <property type="term" value="F:ATP binding"/>
    <property type="evidence" value="ECO:0007669"/>
    <property type="project" value="InterPro"/>
</dbReference>
<dbReference type="InterPro" id="IPR038718">
    <property type="entry name" value="SNF2-like_sf"/>
</dbReference>
<dbReference type="CDD" id="cd18793">
    <property type="entry name" value="SF2_C_SNF"/>
    <property type="match status" value="1"/>
</dbReference>
<evidence type="ECO:0000313" key="4">
    <source>
        <dbReference type="EMBL" id="RJP17731.1"/>
    </source>
</evidence>
<dbReference type="Pfam" id="PF00176">
    <property type="entry name" value="SNF2-rel_dom"/>
    <property type="match status" value="2"/>
</dbReference>
<keyword evidence="1" id="KW-0378">Hydrolase</keyword>
<dbReference type="InterPro" id="IPR001650">
    <property type="entry name" value="Helicase_C-like"/>
</dbReference>
<protein>
    <recommendedName>
        <fullName evidence="6">DEAD/DEAH box helicase</fullName>
    </recommendedName>
</protein>
<comment type="caution">
    <text evidence="4">The sequence shown here is derived from an EMBL/GenBank/DDBJ whole genome shotgun (WGS) entry which is preliminary data.</text>
</comment>
<evidence type="ECO:0000259" key="3">
    <source>
        <dbReference type="PROSITE" id="PS51194"/>
    </source>
</evidence>
<dbReference type="PROSITE" id="PS51194">
    <property type="entry name" value="HELICASE_CTER"/>
    <property type="match status" value="1"/>
</dbReference>
<dbReference type="GO" id="GO:0003677">
    <property type="term" value="F:DNA binding"/>
    <property type="evidence" value="ECO:0007669"/>
    <property type="project" value="InterPro"/>
</dbReference>
<sequence length="727" mass="83006">MPLLWKETNQDDIPKGRFLLFFKRSISFRQKFAKRLSIPQPREHQVGNFVFNIKSSPLSIEEFSLVGSASSIATCLYPSDCATVRIAQLADEITPTRRDSPNQRKCFESHSSNAAPSLGEDIPLAKRLAYLLQPSVSILASNAGPLEWPATLYDFQIEGISALLSHEALLLADDMGIGKTIQAAGALRILFYRKQIDAGLIITRAGLIKQWREELRRWAPELRVSTVRGPVEERVWQWRNPAHLYLVGYETLRADFTENPNSVPRRPWDVVVIDEAQAIKNRETEISRKCKRLLRRRAWALTGTPLENKEDDLASILEFLCPLGKDEPPKKVFPGPALFERQKRLQLRRKKVDVLPQLPPKLISRINVELEGSQREQYEKAEREGVVRLKEKGEAVRIENVLELIMRLKQICNFSSLTGLSAKLDDIKERLDVIIPEGYRALIFSQFTDQEYGVRKIASSLSEFHPLIYTGDLSVLQREEMIRRFKEDQINKVFILSLRAGGQGLNLQQASYVFHFDRWWNPAVENQAEDRSHRLGQEFPVTVYKYTCLNTIEERIDQILQEKQALFNQMVDDVSMDLRQNLTEHELFGLFGLTPPVSLKKVKKESHLVRGFDHMGGIEFEQYVQGLLQRKGWRVDTTPVTSDGGIDLIASRIDELGVETRLLIQCKNHSRPVGVDVIRELNGALPSNLMGERGVVVCPSGFTAEAVSFAKNRGILLWDRHHLFNMV</sequence>
<dbReference type="InterPro" id="IPR027417">
    <property type="entry name" value="P-loop_NTPase"/>
</dbReference>
<proteinExistence type="predicted"/>
<evidence type="ECO:0000313" key="5">
    <source>
        <dbReference type="Proteomes" id="UP000265882"/>
    </source>
</evidence>
<dbReference type="InterPro" id="IPR014001">
    <property type="entry name" value="Helicase_ATP-bd"/>
</dbReference>
<dbReference type="Gene3D" id="3.40.1350.10">
    <property type="match status" value="1"/>
</dbReference>
<dbReference type="SMART" id="SM00490">
    <property type="entry name" value="HELICc"/>
    <property type="match status" value="1"/>
</dbReference>
<dbReference type="InterPro" id="IPR049730">
    <property type="entry name" value="SNF2/RAD54-like_C"/>
</dbReference>
<feature type="domain" description="Helicase ATP-binding" evidence="2">
    <location>
        <begin position="160"/>
        <end position="323"/>
    </location>
</feature>
<dbReference type="AlphaFoldDB" id="A0A3A4NQF3"/>
<dbReference type="Proteomes" id="UP000265882">
    <property type="component" value="Unassembled WGS sequence"/>
</dbReference>
<evidence type="ECO:0000259" key="2">
    <source>
        <dbReference type="PROSITE" id="PS51192"/>
    </source>
</evidence>
<reference evidence="4 5" key="1">
    <citation type="journal article" date="2017" name="ISME J.">
        <title>Energy and carbon metabolisms in a deep terrestrial subsurface fluid microbial community.</title>
        <authorList>
            <person name="Momper L."/>
            <person name="Jungbluth S.P."/>
            <person name="Lee M.D."/>
            <person name="Amend J.P."/>
        </authorList>
    </citation>
    <scope>NUCLEOTIDE SEQUENCE [LARGE SCALE GENOMIC DNA]</scope>
    <source>
        <strain evidence="4">SURF_5</strain>
    </source>
</reference>
<dbReference type="PROSITE" id="PS51192">
    <property type="entry name" value="HELICASE_ATP_BIND_1"/>
    <property type="match status" value="1"/>
</dbReference>
<dbReference type="Pfam" id="PF00271">
    <property type="entry name" value="Helicase_C"/>
    <property type="match status" value="1"/>
</dbReference>
<dbReference type="PANTHER" id="PTHR10799">
    <property type="entry name" value="SNF2/RAD54 HELICASE FAMILY"/>
    <property type="match status" value="1"/>
</dbReference>
<dbReference type="SUPFAM" id="SSF52540">
    <property type="entry name" value="P-loop containing nucleoside triphosphate hydrolases"/>
    <property type="match status" value="2"/>
</dbReference>
<dbReference type="InterPro" id="IPR000330">
    <property type="entry name" value="SNF2_N"/>
</dbReference>